<dbReference type="InterPro" id="IPR003961">
    <property type="entry name" value="FN3_dom"/>
</dbReference>
<dbReference type="PANTHER" id="PTHR12147">
    <property type="entry name" value="METALLOPEPTIDASE M28 FAMILY MEMBER"/>
    <property type="match status" value="1"/>
</dbReference>
<keyword evidence="3" id="KW-0645">Protease</keyword>
<dbReference type="Gene3D" id="2.60.40.10">
    <property type="entry name" value="Immunoglobulins"/>
    <property type="match status" value="1"/>
</dbReference>
<dbReference type="InterPro" id="IPR045175">
    <property type="entry name" value="M28_fam"/>
</dbReference>
<sequence length="467" mass="52306">MGVSTGKFKAFKQMNGTMKRILILITLLVSTNLSFAQTQIIHRDAAIEQMVKEISAENLEKYVRDLAGFRTRHSLSKNSPNEGIVASQKYVLDLFKSFEPQAQGRLSAFIDTFTVPADGRRIPQDAEMGNVMATLKGTDPNDDRIFIISAHIDSRALDVMNTEIDAPGANDDGSGVAAIIELTRIISKRSFPATILFVVVSGEEQGLKGAAYLAEKAKNENWNLVAMLNNDMIGNSNSSETNINDNTRVRIFSEGVPAAETERMAAIRRYTNGENDSKSRQLARYMKEVGERYVDQLEVKLLYRNDRFLRGGDHTPFAQQGFTAVRVCEMNENYYHQHENVRFENGIQYGDLPEFVDYEYMRKVTGINLASLASLASAPSEPTNVGIDVRRLSNTSTLRWEAPEKGKAKGYYVLMRETDASMWQKKFYTEETSLTIPYSKDNYFFAVQAVGGGGHESMAVFPQPITR</sequence>
<evidence type="ECO:0000259" key="4">
    <source>
        <dbReference type="PROSITE" id="PS50853"/>
    </source>
</evidence>
<evidence type="ECO:0000313" key="5">
    <source>
        <dbReference type="EMBL" id="RZS97091.1"/>
    </source>
</evidence>
<dbReference type="Pfam" id="PF04389">
    <property type="entry name" value="Peptidase_M28"/>
    <property type="match status" value="1"/>
</dbReference>
<reference evidence="5 6" key="1">
    <citation type="submission" date="2019-02" db="EMBL/GenBank/DDBJ databases">
        <title>Genomic Encyclopedia of Archaeal and Bacterial Type Strains, Phase II (KMG-II): from individual species to whole genera.</title>
        <authorList>
            <person name="Goeker M."/>
        </authorList>
    </citation>
    <scope>NUCLEOTIDE SEQUENCE [LARGE SCALE GENOMIC DNA]</scope>
    <source>
        <strain evidence="5 6">DSM 21411</strain>
    </source>
</reference>
<dbReference type="Gene3D" id="3.40.630.10">
    <property type="entry name" value="Zn peptidases"/>
    <property type="match status" value="1"/>
</dbReference>
<evidence type="ECO:0000256" key="2">
    <source>
        <dbReference type="ARBA" id="ARBA00022525"/>
    </source>
</evidence>
<dbReference type="SUPFAM" id="SSF49265">
    <property type="entry name" value="Fibronectin type III"/>
    <property type="match status" value="1"/>
</dbReference>
<evidence type="ECO:0000313" key="6">
    <source>
        <dbReference type="Proteomes" id="UP000292209"/>
    </source>
</evidence>
<dbReference type="GO" id="GO:0008235">
    <property type="term" value="F:metalloexopeptidase activity"/>
    <property type="evidence" value="ECO:0007669"/>
    <property type="project" value="InterPro"/>
</dbReference>
<dbReference type="Proteomes" id="UP000292209">
    <property type="component" value="Unassembled WGS sequence"/>
</dbReference>
<gene>
    <name evidence="5" type="ORF">BC751_2688</name>
</gene>
<dbReference type="PANTHER" id="PTHR12147:SF26">
    <property type="entry name" value="PEPTIDASE M28 DOMAIN-CONTAINING PROTEIN"/>
    <property type="match status" value="1"/>
</dbReference>
<protein>
    <submittedName>
        <fullName evidence="5">Peptidase M28-like protein</fullName>
    </submittedName>
</protein>
<proteinExistence type="predicted"/>
<comment type="subcellular location">
    <subcellularLocation>
        <location evidence="1">Secreted</location>
    </subcellularLocation>
</comment>
<keyword evidence="3" id="KW-0482">Metalloprotease</keyword>
<dbReference type="GO" id="GO:0005576">
    <property type="term" value="C:extracellular region"/>
    <property type="evidence" value="ECO:0007669"/>
    <property type="project" value="UniProtKB-SubCell"/>
</dbReference>
<organism evidence="5 6">
    <name type="scientific">Cecembia calidifontis</name>
    <dbReference type="NCBI Taxonomy" id="1187080"/>
    <lineage>
        <taxon>Bacteria</taxon>
        <taxon>Pseudomonadati</taxon>
        <taxon>Bacteroidota</taxon>
        <taxon>Cytophagia</taxon>
        <taxon>Cytophagales</taxon>
        <taxon>Cyclobacteriaceae</taxon>
        <taxon>Cecembia</taxon>
    </lineage>
</organism>
<dbReference type="InterPro" id="IPR007484">
    <property type="entry name" value="Peptidase_M28"/>
</dbReference>
<feature type="domain" description="Fibronectin type-III" evidence="4">
    <location>
        <begin position="381"/>
        <end position="467"/>
    </location>
</feature>
<accession>A0A4Q7PA76</accession>
<dbReference type="InterPro" id="IPR013783">
    <property type="entry name" value="Ig-like_fold"/>
</dbReference>
<keyword evidence="2" id="KW-0964">Secreted</keyword>
<dbReference type="GO" id="GO:0006508">
    <property type="term" value="P:proteolysis"/>
    <property type="evidence" value="ECO:0007669"/>
    <property type="project" value="InterPro"/>
</dbReference>
<evidence type="ECO:0000256" key="1">
    <source>
        <dbReference type="ARBA" id="ARBA00004613"/>
    </source>
</evidence>
<comment type="caution">
    <text evidence="5">The sequence shown here is derived from an EMBL/GenBank/DDBJ whole genome shotgun (WGS) entry which is preliminary data.</text>
</comment>
<name>A0A4Q7PA76_9BACT</name>
<dbReference type="PROSITE" id="PS50853">
    <property type="entry name" value="FN3"/>
    <property type="match status" value="1"/>
</dbReference>
<dbReference type="CDD" id="cd00063">
    <property type="entry name" value="FN3"/>
    <property type="match status" value="1"/>
</dbReference>
<keyword evidence="6" id="KW-1185">Reference proteome</keyword>
<keyword evidence="3" id="KW-0378">Hydrolase</keyword>
<dbReference type="AlphaFoldDB" id="A0A4Q7PA76"/>
<dbReference type="SUPFAM" id="SSF53187">
    <property type="entry name" value="Zn-dependent exopeptidases"/>
    <property type="match status" value="1"/>
</dbReference>
<dbReference type="EMBL" id="SGXG01000001">
    <property type="protein sequence ID" value="RZS97091.1"/>
    <property type="molecule type" value="Genomic_DNA"/>
</dbReference>
<evidence type="ECO:0000256" key="3">
    <source>
        <dbReference type="ARBA" id="ARBA00023049"/>
    </source>
</evidence>
<dbReference type="InterPro" id="IPR036116">
    <property type="entry name" value="FN3_sf"/>
</dbReference>